<dbReference type="Pfam" id="PF00644">
    <property type="entry name" value="PARP"/>
    <property type="match status" value="1"/>
</dbReference>
<dbReference type="Gene3D" id="3.90.228.10">
    <property type="match status" value="1"/>
</dbReference>
<dbReference type="Proteomes" id="UP001642464">
    <property type="component" value="Unassembled WGS sequence"/>
</dbReference>
<proteinExistence type="predicted"/>
<organism evidence="1 2">
    <name type="scientific">Durusdinium trenchii</name>
    <dbReference type="NCBI Taxonomy" id="1381693"/>
    <lineage>
        <taxon>Eukaryota</taxon>
        <taxon>Sar</taxon>
        <taxon>Alveolata</taxon>
        <taxon>Dinophyceae</taxon>
        <taxon>Suessiales</taxon>
        <taxon>Symbiodiniaceae</taxon>
        <taxon>Durusdinium</taxon>
    </lineage>
</organism>
<dbReference type="PANTHER" id="PTHR45740:SF2">
    <property type="entry name" value="POLY [ADP-RIBOSE] POLYMERASE"/>
    <property type="match status" value="1"/>
</dbReference>
<evidence type="ECO:0000313" key="2">
    <source>
        <dbReference type="Proteomes" id="UP001642464"/>
    </source>
</evidence>
<sequence length="425" mass="47624">MFGYVSRAIEGLVKDVRSGASKGAKDLQLGVDAMRTGIEEFTDDVSSKAMEGVMTLAESPSRVKSLLTNQMDEALARHDNQMVNQLLDNAMAHHLLGPQAPSIIRSAAQQQAKRQLREAIDSGDPKRLKGSLVAAKRLNATDLPEFQEAVAKYKEVRKLPLGWDVSLMVLHREGARMVAKLELEDPNVRARFQRLLDLTHRKVYTRDRMGEPVPERLQLLTVSSVTNDESWAQYVARREAVRREIDSDKTDWCSYDVDTVARSSGDEALDALGESAESIAFAMADDFATPLMGEVNEVFLFHGTTESAAEKIKTHDFRINLAGSNAGTLYGRGIYLAENATKSDEYTHPGPNGVRHLLLCRVTLGRVFYSNTKETEPRKCEDACLKGKFHSILGDRKACRGTFREFVVFDEEQIYTNYILTYRRQ</sequence>
<dbReference type="PANTHER" id="PTHR45740">
    <property type="entry name" value="POLY [ADP-RIBOSE] POLYMERASE"/>
    <property type="match status" value="1"/>
</dbReference>
<keyword evidence="2" id="KW-1185">Reference proteome</keyword>
<dbReference type="EMBL" id="CAXAMM010008857">
    <property type="protein sequence ID" value="CAK9018643.1"/>
    <property type="molecule type" value="Genomic_DNA"/>
</dbReference>
<dbReference type="InterPro" id="IPR051712">
    <property type="entry name" value="ARTD-AVP"/>
</dbReference>
<dbReference type="SUPFAM" id="SSF56399">
    <property type="entry name" value="ADP-ribosylation"/>
    <property type="match status" value="1"/>
</dbReference>
<comment type="caution">
    <text evidence="1">The sequence shown here is derived from an EMBL/GenBank/DDBJ whole genome shotgun (WGS) entry which is preliminary data.</text>
</comment>
<reference evidence="1 2" key="1">
    <citation type="submission" date="2024-02" db="EMBL/GenBank/DDBJ databases">
        <authorList>
            <person name="Chen Y."/>
            <person name="Shah S."/>
            <person name="Dougan E. K."/>
            <person name="Thang M."/>
            <person name="Chan C."/>
        </authorList>
    </citation>
    <scope>NUCLEOTIDE SEQUENCE [LARGE SCALE GENOMIC DNA]</scope>
</reference>
<evidence type="ECO:0000313" key="1">
    <source>
        <dbReference type="EMBL" id="CAK9018643.1"/>
    </source>
</evidence>
<dbReference type="PROSITE" id="PS51059">
    <property type="entry name" value="PARP_CATALYTIC"/>
    <property type="match status" value="1"/>
</dbReference>
<name>A0ABP0JVZ2_9DINO</name>
<dbReference type="InterPro" id="IPR012317">
    <property type="entry name" value="Poly(ADP-ribose)pol_cat_dom"/>
</dbReference>
<protein>
    <submittedName>
        <fullName evidence="1">Protein mono-ADP-ribosyltransferase PARP15 (ADP-ribosyltransferase diphtheria toxin-like 7) (ARTD7) (B-aggressive lymphoma protein 3) (Poly [ADP-ribose] polymerase 15) (PARP-15)</fullName>
    </submittedName>
</protein>
<gene>
    <name evidence="1" type="ORF">SCF082_LOCUS14170</name>
</gene>
<accession>A0ABP0JVZ2</accession>